<organism evidence="16 17">
    <name type="scientific">Novosphingobium pituita</name>
    <dbReference type="NCBI Taxonomy" id="3056842"/>
    <lineage>
        <taxon>Bacteria</taxon>
        <taxon>Pseudomonadati</taxon>
        <taxon>Pseudomonadota</taxon>
        <taxon>Alphaproteobacteria</taxon>
        <taxon>Sphingomonadales</taxon>
        <taxon>Sphingomonadaceae</taxon>
        <taxon>Novosphingobium</taxon>
    </lineage>
</organism>
<evidence type="ECO:0000259" key="14">
    <source>
        <dbReference type="Pfam" id="PF00593"/>
    </source>
</evidence>
<name>A0ABQ6P283_9SPHN</name>
<evidence type="ECO:0000256" key="10">
    <source>
        <dbReference type="PROSITE-ProRule" id="PRU01360"/>
    </source>
</evidence>
<feature type="chain" id="PRO_5045041394" evidence="13">
    <location>
        <begin position="26"/>
        <end position="649"/>
    </location>
</feature>
<keyword evidence="2 10" id="KW-0813">Transport</keyword>
<keyword evidence="3 10" id="KW-1134">Transmembrane beta strand</keyword>
<comment type="similarity">
    <text evidence="10 11">Belongs to the TonB-dependent receptor family.</text>
</comment>
<comment type="caution">
    <text evidence="16">The sequence shown here is derived from an EMBL/GenBank/DDBJ whole genome shotgun (WGS) entry which is preliminary data.</text>
</comment>
<dbReference type="PANTHER" id="PTHR30069">
    <property type="entry name" value="TONB-DEPENDENT OUTER MEMBRANE RECEPTOR"/>
    <property type="match status" value="1"/>
</dbReference>
<keyword evidence="17" id="KW-1185">Reference proteome</keyword>
<dbReference type="PANTHER" id="PTHR30069:SF53">
    <property type="entry name" value="COLICIN I RECEPTOR-RELATED"/>
    <property type="match status" value="1"/>
</dbReference>
<dbReference type="CDD" id="cd01347">
    <property type="entry name" value="ligand_gated_channel"/>
    <property type="match status" value="1"/>
</dbReference>
<dbReference type="Pfam" id="PF07715">
    <property type="entry name" value="Plug"/>
    <property type="match status" value="1"/>
</dbReference>
<keyword evidence="7 11" id="KW-0798">TonB box</keyword>
<protein>
    <submittedName>
        <fullName evidence="16">TonB-dependent receptor</fullName>
    </submittedName>
</protein>
<feature type="domain" description="TonB-dependent receptor plug" evidence="15">
    <location>
        <begin position="66"/>
        <end position="174"/>
    </location>
</feature>
<keyword evidence="16" id="KW-0675">Receptor</keyword>
<evidence type="ECO:0000256" key="6">
    <source>
        <dbReference type="ARBA" id="ARBA00023065"/>
    </source>
</evidence>
<evidence type="ECO:0000256" key="4">
    <source>
        <dbReference type="ARBA" id="ARBA00022692"/>
    </source>
</evidence>
<dbReference type="Gene3D" id="2.170.130.10">
    <property type="entry name" value="TonB-dependent receptor, plug domain"/>
    <property type="match status" value="1"/>
</dbReference>
<keyword evidence="4 10" id="KW-0812">Transmembrane</keyword>
<dbReference type="RefSeq" id="WP_317973133.1">
    <property type="nucleotide sequence ID" value="NZ_BTFW01000001.1"/>
</dbReference>
<keyword evidence="9 10" id="KW-0998">Cell outer membrane</keyword>
<evidence type="ECO:0000256" key="7">
    <source>
        <dbReference type="ARBA" id="ARBA00023077"/>
    </source>
</evidence>
<dbReference type="InterPro" id="IPR000531">
    <property type="entry name" value="Beta-barrel_TonB"/>
</dbReference>
<comment type="subcellular location">
    <subcellularLocation>
        <location evidence="1 10">Cell outer membrane</location>
        <topology evidence="1 10">Multi-pass membrane protein</topology>
    </subcellularLocation>
</comment>
<evidence type="ECO:0000256" key="13">
    <source>
        <dbReference type="SAM" id="SignalP"/>
    </source>
</evidence>
<dbReference type="InterPro" id="IPR036942">
    <property type="entry name" value="Beta-barrel_TonB_sf"/>
</dbReference>
<evidence type="ECO:0000256" key="2">
    <source>
        <dbReference type="ARBA" id="ARBA00022448"/>
    </source>
</evidence>
<dbReference type="Pfam" id="PF00593">
    <property type="entry name" value="TonB_dep_Rec_b-barrel"/>
    <property type="match status" value="1"/>
</dbReference>
<dbReference type="EMBL" id="BTFW01000001">
    <property type="protein sequence ID" value="GMM59271.1"/>
    <property type="molecule type" value="Genomic_DNA"/>
</dbReference>
<accession>A0ABQ6P283</accession>
<keyword evidence="6" id="KW-0406">Ion transport</keyword>
<evidence type="ECO:0000256" key="8">
    <source>
        <dbReference type="ARBA" id="ARBA00023136"/>
    </source>
</evidence>
<dbReference type="Gene3D" id="2.40.170.20">
    <property type="entry name" value="TonB-dependent receptor, beta-barrel domain"/>
    <property type="match status" value="1"/>
</dbReference>
<dbReference type="InterPro" id="IPR037066">
    <property type="entry name" value="Plug_dom_sf"/>
</dbReference>
<evidence type="ECO:0000256" key="5">
    <source>
        <dbReference type="ARBA" id="ARBA00022729"/>
    </source>
</evidence>
<proteinExistence type="inferred from homology"/>
<dbReference type="PROSITE" id="PS52016">
    <property type="entry name" value="TONB_DEPENDENT_REC_3"/>
    <property type="match status" value="1"/>
</dbReference>
<evidence type="ECO:0000256" key="3">
    <source>
        <dbReference type="ARBA" id="ARBA00022452"/>
    </source>
</evidence>
<evidence type="ECO:0000313" key="16">
    <source>
        <dbReference type="EMBL" id="GMM59271.1"/>
    </source>
</evidence>
<sequence length="649" mass="68885">MKTSLIALACGLALAQAVPQGSALAQQAPAPGAGAPDAPAPDASAIDPGQIGQQITVLGTGSDRPLDQTGQAITVVPLETIQSVQGPDLTRVLERVPGLTFSRTGGLGSQTAVRLRGDEGQHTLVLVDGVRVEDTSLPSGGFDFGTLSSGSIGRVEVLRGSNSIIWGSAAMGGVIALTTREINGAEVSAEGGSRGSYDVDAIAGVKRDGYAISLDGGYVGTNGISAASSGTERDGYNQWRVGGKARVNLTDTFSLVANARYADGRTDIDGYDANFNFGDTSEYALTRQFFGHAGFHYAGSKLTLDGGYSTAITHRRTFTGGADDTFEYGYNGRSQRVEMTGRYDLPADFALDFGADNEWTSFSSTYDSHQTASLTSGHALLGWYGKKASLAVGGRYDSHSRFGGNWSLGANGTVEVVRGVRLNASYGEGFRAPTLYQLLSPDYGNPDLRPERSRSYDAGISYVSPEGTFRAGLTFFRRDTRNLVNYVSCFSVTSPLCDTHSYGFYDNVGKARSQGAEFELAAKLSPRVSGQLLYAYTEAVDRTPGGALYGKTLARRPRNALTAVLDWTTPWAGLTLGVDQRFQSETYDDAANTTRLKGGGVTTLRASLPVRHDVELFGRIENLFDHPLVTAAGYGALGRSVFGGLRVRY</sequence>
<keyword evidence="8 10" id="KW-0472">Membrane</keyword>
<dbReference type="InterPro" id="IPR039426">
    <property type="entry name" value="TonB-dep_rcpt-like"/>
</dbReference>
<feature type="signal peptide" evidence="13">
    <location>
        <begin position="1"/>
        <end position="25"/>
    </location>
</feature>
<dbReference type="Proteomes" id="UP001187221">
    <property type="component" value="Unassembled WGS sequence"/>
</dbReference>
<keyword evidence="5 13" id="KW-0732">Signal</keyword>
<evidence type="ECO:0000256" key="11">
    <source>
        <dbReference type="RuleBase" id="RU003357"/>
    </source>
</evidence>
<evidence type="ECO:0000256" key="12">
    <source>
        <dbReference type="SAM" id="MobiDB-lite"/>
    </source>
</evidence>
<feature type="domain" description="TonB-dependent receptor-like beta-barrel" evidence="14">
    <location>
        <begin position="204"/>
        <end position="623"/>
    </location>
</feature>
<evidence type="ECO:0000259" key="15">
    <source>
        <dbReference type="Pfam" id="PF07715"/>
    </source>
</evidence>
<feature type="region of interest" description="Disordered" evidence="12">
    <location>
        <begin position="26"/>
        <end position="47"/>
    </location>
</feature>
<dbReference type="SUPFAM" id="SSF56935">
    <property type="entry name" value="Porins"/>
    <property type="match status" value="1"/>
</dbReference>
<evidence type="ECO:0000313" key="17">
    <source>
        <dbReference type="Proteomes" id="UP001187221"/>
    </source>
</evidence>
<evidence type="ECO:0000256" key="9">
    <source>
        <dbReference type="ARBA" id="ARBA00023237"/>
    </source>
</evidence>
<evidence type="ECO:0000256" key="1">
    <source>
        <dbReference type="ARBA" id="ARBA00004571"/>
    </source>
</evidence>
<gene>
    <name evidence="16" type="ORF">NUTIK01_00480</name>
</gene>
<dbReference type="InterPro" id="IPR012910">
    <property type="entry name" value="Plug_dom"/>
</dbReference>
<reference evidence="16 17" key="1">
    <citation type="submission" date="2023-06" db="EMBL/GenBank/DDBJ databases">
        <title>Draft genome sequence of Novosphingobium sp. strain IK01.</title>
        <authorList>
            <person name="Hatamoto M."/>
            <person name="Ikarashi T."/>
            <person name="Yamaguchi T."/>
        </authorList>
    </citation>
    <scope>NUCLEOTIDE SEQUENCE [LARGE SCALE GENOMIC DNA]</scope>
    <source>
        <strain evidence="16 17">IK01</strain>
    </source>
</reference>